<dbReference type="GO" id="GO:0032991">
    <property type="term" value="C:protein-containing complex"/>
    <property type="evidence" value="ECO:0007669"/>
    <property type="project" value="UniProtKB-ARBA"/>
</dbReference>
<dbReference type="PRINTS" id="PR00469">
    <property type="entry name" value="PNDRDTASEII"/>
</dbReference>
<keyword evidence="7 16" id="KW-0560">Oxidoreductase</keyword>
<dbReference type="InterPro" id="IPR036249">
    <property type="entry name" value="Thioredoxin-like_sf"/>
</dbReference>
<accession>A0A1I4M8N0</accession>
<feature type="disulfide bond" description="Redox-active" evidence="13">
    <location>
        <begin position="345"/>
        <end position="348"/>
    </location>
</feature>
<comment type="subunit">
    <text evidence="2">Homodimer.</text>
</comment>
<dbReference type="InterPro" id="IPR050097">
    <property type="entry name" value="Ferredoxin-NADP_redctase_2"/>
</dbReference>
<dbReference type="FunFam" id="3.40.30.80:FF:000001">
    <property type="entry name" value="Alkyl hydroperoxide reductase subunit F"/>
    <property type="match status" value="1"/>
</dbReference>
<dbReference type="Gene3D" id="3.40.30.80">
    <property type="match status" value="1"/>
</dbReference>
<dbReference type="InterPro" id="IPR012336">
    <property type="entry name" value="Thioredoxin-like_fold"/>
</dbReference>
<dbReference type="GO" id="GO:0050660">
    <property type="term" value="F:flavin adenine dinucleotide binding"/>
    <property type="evidence" value="ECO:0007669"/>
    <property type="project" value="InterPro"/>
</dbReference>
<comment type="function">
    <text evidence="11">Serves to protect the cell against DNA damage by alkyl hydroperoxides. It can use either NADH or NADPH as electron donor for direct reduction of redox dyes or of alkyl hydroperoxides when combined with the AhpC protein.</text>
</comment>
<dbReference type="SUPFAM" id="SSF52833">
    <property type="entry name" value="Thioredoxin-like"/>
    <property type="match status" value="2"/>
</dbReference>
<evidence type="ECO:0000256" key="12">
    <source>
        <dbReference type="PIRSR" id="PIRSR000238-1"/>
    </source>
</evidence>
<dbReference type="InterPro" id="IPR008255">
    <property type="entry name" value="Pyr_nucl-diS_OxRdtase_2_AS"/>
</dbReference>
<evidence type="ECO:0000256" key="7">
    <source>
        <dbReference type="ARBA" id="ARBA00023002"/>
    </source>
</evidence>
<dbReference type="CDD" id="cd02974">
    <property type="entry name" value="AhpF_NTD_N"/>
    <property type="match status" value="1"/>
</dbReference>
<keyword evidence="19" id="KW-1185">Reference proteome</keyword>
<organism evidence="16 18">
    <name type="scientific">Marinobacter salarius</name>
    <dbReference type="NCBI Taxonomy" id="1420917"/>
    <lineage>
        <taxon>Bacteria</taxon>
        <taxon>Pseudomonadati</taxon>
        <taxon>Pseudomonadota</taxon>
        <taxon>Gammaproteobacteria</taxon>
        <taxon>Pseudomonadales</taxon>
        <taxon>Marinobacteraceae</taxon>
        <taxon>Marinobacter</taxon>
    </lineage>
</organism>
<dbReference type="SUPFAM" id="SSF51905">
    <property type="entry name" value="FAD/NAD(P)-binding domain"/>
    <property type="match status" value="1"/>
</dbReference>
<keyword evidence="6 12" id="KW-0521">NADP</keyword>
<evidence type="ECO:0000259" key="14">
    <source>
        <dbReference type="Pfam" id="PF07992"/>
    </source>
</evidence>
<dbReference type="InterPro" id="IPR044141">
    <property type="entry name" value="AhpF_NTD_C"/>
</dbReference>
<evidence type="ECO:0000256" key="11">
    <source>
        <dbReference type="ARBA" id="ARBA00024806"/>
    </source>
</evidence>
<gene>
    <name evidence="16" type="primary">ahpF</name>
    <name evidence="16" type="ORF">MARSALSMR5_00268</name>
    <name evidence="17" type="ORF">SAMN04487868_1203</name>
</gene>
<evidence type="ECO:0000256" key="13">
    <source>
        <dbReference type="PIRSR" id="PIRSR000238-2"/>
    </source>
</evidence>
<evidence type="ECO:0000256" key="4">
    <source>
        <dbReference type="ARBA" id="ARBA00022630"/>
    </source>
</evidence>
<evidence type="ECO:0000256" key="9">
    <source>
        <dbReference type="ARBA" id="ARBA00023157"/>
    </source>
</evidence>
<keyword evidence="5 12" id="KW-0274">FAD</keyword>
<keyword evidence="10 13" id="KW-0676">Redox-active center</keyword>
<dbReference type="InterPro" id="IPR023753">
    <property type="entry name" value="FAD/NAD-binding_dom"/>
</dbReference>
<comment type="cofactor">
    <cofactor evidence="12">
        <name>FAD</name>
        <dbReference type="ChEBI" id="CHEBI:57692"/>
    </cofactor>
    <text evidence="12">Binds 1 FAD per subunit.</text>
</comment>
<keyword evidence="4" id="KW-0285">Flavoprotein</keyword>
<dbReference type="PANTHER" id="PTHR48105">
    <property type="entry name" value="THIOREDOXIN REDUCTASE 1-RELATED-RELATED"/>
    <property type="match status" value="1"/>
</dbReference>
<evidence type="ECO:0000256" key="5">
    <source>
        <dbReference type="ARBA" id="ARBA00022827"/>
    </source>
</evidence>
<sequence>MLDASIKEQLNAYMDKLQQPIELVAAYDDSEKSQELKQLLDELEPMSDKISLRTEESEQVRRPSFAINRVGSDIGVRFAGIPMGHEFTSLVLALLQVGGHPPKASQEVIEQVKDLDGDFEFETYFSLSCQNCPDVVQALNLMSVLNPRIKHTAIDGALFQDEVEQREVMAVPSVYLNGKPFGQGRMTLEQIIAKVDTGAEARDAEKLQQKDPFEVLVIGGGPAGSSAAIYAARKGISTGIAAERFGGQVADTMGIENLISVPYTEGPKLVAAMEQHVKEYDVDIMNLQRAEKLIPAARKGGYHEVRLANGASLKSRTLVLSTGARWRQMGVPGEEEYRNKGVAYCPHCDGPLFKGKRVAVIGGGNSGVEAAIDLAGIVGHVTLIEFGAAMRADDVLQKKLRSLKNVEIITSGQTTEITGENGKVNGLQYTDRTTGESHHVSLEGVFVQIGLVPNTEWLKGDIELSQHGEIIVDDRGETSIPGVFAAGDATTVPYKQIVISMGEGSKAALSAFDFLIRNSVDESESDEAAA</sequence>
<dbReference type="NCBIfam" id="TIGR03140">
    <property type="entry name" value="AhpF"/>
    <property type="match status" value="1"/>
</dbReference>
<evidence type="ECO:0000256" key="6">
    <source>
        <dbReference type="ARBA" id="ARBA00022857"/>
    </source>
</evidence>
<dbReference type="Pfam" id="PF13192">
    <property type="entry name" value="Thioredoxin_3"/>
    <property type="match status" value="1"/>
</dbReference>
<dbReference type="InterPro" id="IPR044142">
    <property type="entry name" value="AhpF_NTD_N"/>
</dbReference>
<evidence type="ECO:0000256" key="8">
    <source>
        <dbReference type="ARBA" id="ARBA00023027"/>
    </source>
</evidence>
<dbReference type="GO" id="GO:0102039">
    <property type="term" value="F:NADH-dependent peroxiredoxin activity"/>
    <property type="evidence" value="ECO:0007669"/>
    <property type="project" value="InterPro"/>
</dbReference>
<dbReference type="PIRSF" id="PIRSF000238">
    <property type="entry name" value="AhpF"/>
    <property type="match status" value="1"/>
</dbReference>
<reference evidence="16 18" key="2">
    <citation type="submission" date="2017-04" db="EMBL/GenBank/DDBJ databases">
        <title>Genome Sequence of Marinobacter salarius strain SMR5 Isolated from a culture of the Diatom Skeletonema marinoi.</title>
        <authorList>
            <person name="Topel M."/>
            <person name="Pinder M.I.M."/>
            <person name="Johansson O.N."/>
            <person name="Kourtchenko O."/>
            <person name="Godhe A."/>
            <person name="Clarke A.K."/>
        </authorList>
    </citation>
    <scope>NUCLEOTIDE SEQUENCE [LARGE SCALE GENOMIC DNA]</scope>
    <source>
        <strain evidence="16 18">SMR5</strain>
    </source>
</reference>
<dbReference type="InterPro" id="IPR012081">
    <property type="entry name" value="Alkyl_hydroperoxide_Rdtase_suF"/>
</dbReference>
<dbReference type="GO" id="GO:0005829">
    <property type="term" value="C:cytosol"/>
    <property type="evidence" value="ECO:0007669"/>
    <property type="project" value="UniProtKB-ARBA"/>
</dbReference>
<feature type="binding site" evidence="12">
    <location>
        <begin position="478"/>
        <end position="488"/>
    </location>
    <ligand>
        <name>FAD</name>
        <dbReference type="ChEBI" id="CHEBI:57692"/>
    </ligand>
</feature>
<dbReference type="EMBL" id="FOTV01000020">
    <property type="protein sequence ID" value="SFL99622.1"/>
    <property type="molecule type" value="Genomic_DNA"/>
</dbReference>
<keyword evidence="8 12" id="KW-0520">NAD</keyword>
<feature type="domain" description="FAD/NAD(P)-binding" evidence="14">
    <location>
        <begin position="214"/>
        <end position="504"/>
    </location>
</feature>
<dbReference type="AlphaFoldDB" id="A0A1W6K4U2"/>
<proteinExistence type="inferred from homology"/>
<evidence type="ECO:0000256" key="1">
    <source>
        <dbReference type="ARBA" id="ARBA00009333"/>
    </source>
</evidence>
<dbReference type="EMBL" id="CP020931">
    <property type="protein sequence ID" value="ARM82369.1"/>
    <property type="molecule type" value="Genomic_DNA"/>
</dbReference>
<dbReference type="GO" id="GO:0051287">
    <property type="term" value="F:NAD binding"/>
    <property type="evidence" value="ECO:0007669"/>
    <property type="project" value="InterPro"/>
</dbReference>
<accession>A0A1W6K4U2</accession>
<feature type="binding site" evidence="12">
    <location>
        <begin position="357"/>
        <end position="371"/>
    </location>
    <ligand>
        <name>NAD(+)</name>
        <dbReference type="ChEBI" id="CHEBI:57540"/>
    </ligand>
</feature>
<dbReference type="Proteomes" id="UP000199211">
    <property type="component" value="Unassembled WGS sequence"/>
</dbReference>
<dbReference type="CDD" id="cd03026">
    <property type="entry name" value="AhpF_NTD_C"/>
    <property type="match status" value="1"/>
</dbReference>
<dbReference type="Proteomes" id="UP000193100">
    <property type="component" value="Chromosome"/>
</dbReference>
<protein>
    <recommendedName>
        <fullName evidence="3">Alkyl hydroperoxide reductase subunit F</fullName>
    </recommendedName>
</protein>
<evidence type="ECO:0000256" key="2">
    <source>
        <dbReference type="ARBA" id="ARBA00011738"/>
    </source>
</evidence>
<evidence type="ECO:0000256" key="3">
    <source>
        <dbReference type="ARBA" id="ARBA00020059"/>
    </source>
</evidence>
<evidence type="ECO:0000313" key="18">
    <source>
        <dbReference type="Proteomes" id="UP000193100"/>
    </source>
</evidence>
<dbReference type="Pfam" id="PF07992">
    <property type="entry name" value="Pyr_redox_2"/>
    <property type="match status" value="1"/>
</dbReference>
<reference evidence="17 19" key="1">
    <citation type="submission" date="2016-10" db="EMBL/GenBank/DDBJ databases">
        <authorList>
            <person name="Varghese N."/>
            <person name="Submissions S."/>
        </authorList>
    </citation>
    <scope>NUCLEOTIDE SEQUENCE [LARGE SCALE GENOMIC DNA]</scope>
    <source>
        <strain evidence="17 19">DSM 26291</strain>
    </source>
</reference>
<dbReference type="GO" id="GO:0016668">
    <property type="term" value="F:oxidoreductase activity, acting on a sulfur group of donors, NAD(P) as acceptor"/>
    <property type="evidence" value="ECO:0007669"/>
    <property type="project" value="UniProtKB-ARBA"/>
</dbReference>
<dbReference type="InterPro" id="IPR036188">
    <property type="entry name" value="FAD/NAD-bd_sf"/>
</dbReference>
<dbReference type="PROSITE" id="PS00573">
    <property type="entry name" value="PYRIDINE_REDOX_2"/>
    <property type="match status" value="1"/>
</dbReference>
<evidence type="ECO:0000256" key="10">
    <source>
        <dbReference type="ARBA" id="ARBA00023284"/>
    </source>
</evidence>
<dbReference type="PRINTS" id="PR00368">
    <property type="entry name" value="FADPNR"/>
</dbReference>
<dbReference type="Gene3D" id="3.50.50.60">
    <property type="entry name" value="FAD/NAD(P)-binding domain"/>
    <property type="match status" value="2"/>
</dbReference>
<evidence type="ECO:0000313" key="16">
    <source>
        <dbReference type="EMBL" id="ARM82369.1"/>
    </source>
</evidence>
<dbReference type="GeneID" id="77254275"/>
<dbReference type="STRING" id="1420917.AU15_05265"/>
<feature type="domain" description="Thioredoxin-like fold" evidence="15">
    <location>
        <begin position="125"/>
        <end position="195"/>
    </location>
</feature>
<dbReference type="FunFam" id="3.50.50.60:FF:000007">
    <property type="entry name" value="Alkyl hydroperoxide reductase, F subunit"/>
    <property type="match status" value="1"/>
</dbReference>
<comment type="similarity">
    <text evidence="1">Belongs to the class-II pyridine nucleotide-disulfide oxidoreductase family.</text>
</comment>
<dbReference type="PROSITE" id="PS51354">
    <property type="entry name" value="GLUTAREDOXIN_2"/>
    <property type="match status" value="1"/>
</dbReference>
<feature type="binding site" evidence="12">
    <location>
        <begin position="214"/>
        <end position="229"/>
    </location>
    <ligand>
        <name>FAD</name>
        <dbReference type="ChEBI" id="CHEBI:57692"/>
    </ligand>
</feature>
<keyword evidence="9 13" id="KW-1015">Disulfide bond</keyword>
<dbReference type="GO" id="GO:0000302">
    <property type="term" value="P:response to reactive oxygen species"/>
    <property type="evidence" value="ECO:0007669"/>
    <property type="project" value="InterPro"/>
</dbReference>
<name>A0A1W6K4U2_9GAMM</name>
<evidence type="ECO:0000313" key="19">
    <source>
        <dbReference type="Proteomes" id="UP000199211"/>
    </source>
</evidence>
<dbReference type="RefSeq" id="WP_036211647.1">
    <property type="nucleotide sequence ID" value="NZ_CP020931.1"/>
</dbReference>
<evidence type="ECO:0000313" key="17">
    <source>
        <dbReference type="EMBL" id="SFL99622.1"/>
    </source>
</evidence>
<evidence type="ECO:0000259" key="15">
    <source>
        <dbReference type="Pfam" id="PF13192"/>
    </source>
</evidence>